<name>A0AAV0IK67_9ROSI</name>
<dbReference type="GO" id="GO:0005737">
    <property type="term" value="C:cytoplasm"/>
    <property type="evidence" value="ECO:0007669"/>
    <property type="project" value="TreeGrafter"/>
</dbReference>
<organism evidence="1 2">
    <name type="scientific">Linum tenue</name>
    <dbReference type="NCBI Taxonomy" id="586396"/>
    <lineage>
        <taxon>Eukaryota</taxon>
        <taxon>Viridiplantae</taxon>
        <taxon>Streptophyta</taxon>
        <taxon>Embryophyta</taxon>
        <taxon>Tracheophyta</taxon>
        <taxon>Spermatophyta</taxon>
        <taxon>Magnoliopsida</taxon>
        <taxon>eudicotyledons</taxon>
        <taxon>Gunneridae</taxon>
        <taxon>Pentapetalae</taxon>
        <taxon>rosids</taxon>
        <taxon>fabids</taxon>
        <taxon>Malpighiales</taxon>
        <taxon>Linaceae</taxon>
        <taxon>Linum</taxon>
    </lineage>
</organism>
<dbReference type="GO" id="GO:0010427">
    <property type="term" value="F:abscisic acid binding"/>
    <property type="evidence" value="ECO:0007669"/>
    <property type="project" value="TreeGrafter"/>
</dbReference>
<dbReference type="GO" id="GO:0038023">
    <property type="term" value="F:signaling receptor activity"/>
    <property type="evidence" value="ECO:0007669"/>
    <property type="project" value="TreeGrafter"/>
</dbReference>
<dbReference type="GO" id="GO:0004864">
    <property type="term" value="F:protein phosphatase inhibitor activity"/>
    <property type="evidence" value="ECO:0007669"/>
    <property type="project" value="TreeGrafter"/>
</dbReference>
<proteinExistence type="predicted"/>
<evidence type="ECO:0000313" key="2">
    <source>
        <dbReference type="Proteomes" id="UP001154282"/>
    </source>
</evidence>
<dbReference type="GO" id="GO:0005634">
    <property type="term" value="C:nucleus"/>
    <property type="evidence" value="ECO:0007669"/>
    <property type="project" value="TreeGrafter"/>
</dbReference>
<protein>
    <recommendedName>
        <fullName evidence="3">Bet v I/Major latex protein domain-containing protein</fullName>
    </recommendedName>
</protein>
<evidence type="ECO:0000313" key="1">
    <source>
        <dbReference type="EMBL" id="CAI0397904.1"/>
    </source>
</evidence>
<keyword evidence="2" id="KW-1185">Reference proteome</keyword>
<dbReference type="Proteomes" id="UP001154282">
    <property type="component" value="Unassembled WGS sequence"/>
</dbReference>
<dbReference type="GO" id="GO:0009738">
    <property type="term" value="P:abscisic acid-activated signaling pathway"/>
    <property type="evidence" value="ECO:0007669"/>
    <property type="project" value="TreeGrafter"/>
</dbReference>
<evidence type="ECO:0008006" key="3">
    <source>
        <dbReference type="Google" id="ProtNLM"/>
    </source>
</evidence>
<comment type="caution">
    <text evidence="1">The sequence shown here is derived from an EMBL/GenBank/DDBJ whole genome shotgun (WGS) entry which is preliminary data.</text>
</comment>
<reference evidence="1" key="1">
    <citation type="submission" date="2022-08" db="EMBL/GenBank/DDBJ databases">
        <authorList>
            <person name="Gutierrez-Valencia J."/>
        </authorList>
    </citation>
    <scope>NUCLEOTIDE SEQUENCE</scope>
</reference>
<sequence length="153" mass="17160">MGVIRGEICHEAPVEAPASVVWESYRGLELGRQINELMPHLIGTVEAVEGDGSAGTPGIGYMKEVFRIMDDETRVKESDTLEGGYLHLGFDRYTVRFEVIYNDSQLDHSVIRSTIMYEIKDDSKAQLISLLSIKPLITIAQVIGDHIIKNRNR</sequence>
<dbReference type="SUPFAM" id="SSF55961">
    <property type="entry name" value="Bet v1-like"/>
    <property type="match status" value="1"/>
</dbReference>
<dbReference type="AlphaFoldDB" id="A0AAV0IK67"/>
<gene>
    <name evidence="1" type="ORF">LITE_LOCUS9712</name>
</gene>
<dbReference type="PANTHER" id="PTHR31213:SF19">
    <property type="entry name" value="BET V I_MAJOR LATEX PROTEIN DOMAIN-CONTAINING PROTEIN"/>
    <property type="match status" value="1"/>
</dbReference>
<dbReference type="InterPro" id="IPR050279">
    <property type="entry name" value="Plant_def-hormone_signal"/>
</dbReference>
<dbReference type="EMBL" id="CAMGYJ010000004">
    <property type="protein sequence ID" value="CAI0397904.1"/>
    <property type="molecule type" value="Genomic_DNA"/>
</dbReference>
<dbReference type="InterPro" id="IPR023393">
    <property type="entry name" value="START-like_dom_sf"/>
</dbReference>
<accession>A0AAV0IK67</accession>
<dbReference type="PANTHER" id="PTHR31213">
    <property type="entry name" value="OS08G0374000 PROTEIN-RELATED"/>
    <property type="match status" value="1"/>
</dbReference>
<dbReference type="Gene3D" id="3.30.530.20">
    <property type="match status" value="1"/>
</dbReference>